<comment type="subcellular location">
    <subcellularLocation>
        <location evidence="1">Nucleus</location>
    </subcellularLocation>
</comment>
<evidence type="ECO:0000256" key="4">
    <source>
        <dbReference type="ARBA" id="ARBA00023242"/>
    </source>
</evidence>
<dbReference type="EMBL" id="JABTTQ020003456">
    <property type="protein sequence ID" value="KAK6117322.1"/>
    <property type="molecule type" value="Genomic_DNA"/>
</dbReference>
<dbReference type="Proteomes" id="UP001318860">
    <property type="component" value="Unassembled WGS sequence"/>
</dbReference>
<reference evidence="6 7" key="1">
    <citation type="journal article" date="2021" name="Comput. Struct. Biotechnol. J.">
        <title>De novo genome assembly of the potent medicinal plant Rehmannia glutinosa using nanopore technology.</title>
        <authorList>
            <person name="Ma L."/>
            <person name="Dong C."/>
            <person name="Song C."/>
            <person name="Wang X."/>
            <person name="Zheng X."/>
            <person name="Niu Y."/>
            <person name="Chen S."/>
            <person name="Feng W."/>
        </authorList>
    </citation>
    <scope>NUCLEOTIDE SEQUENCE [LARGE SCALE GENOMIC DNA]</scope>
    <source>
        <strain evidence="6">DH-2019</strain>
    </source>
</reference>
<evidence type="ECO:0000256" key="3">
    <source>
        <dbReference type="ARBA" id="ARBA00023163"/>
    </source>
</evidence>
<evidence type="ECO:0000313" key="6">
    <source>
        <dbReference type="EMBL" id="KAK6117322.1"/>
    </source>
</evidence>
<keyword evidence="7" id="KW-1185">Reference proteome</keyword>
<dbReference type="InterPro" id="IPR011598">
    <property type="entry name" value="bHLH_dom"/>
</dbReference>
<dbReference type="PANTHER" id="PTHR31945:SF53">
    <property type="entry name" value="BHLH DOMAIN-CONTAINING PROTEIN"/>
    <property type="match status" value="1"/>
</dbReference>
<dbReference type="InterPro" id="IPR036638">
    <property type="entry name" value="HLH_DNA-bd_sf"/>
</dbReference>
<proteinExistence type="predicted"/>
<dbReference type="CDD" id="cd00083">
    <property type="entry name" value="bHLH_SF"/>
    <property type="match status" value="1"/>
</dbReference>
<name>A0ABR0U4A0_REHGL</name>
<protein>
    <recommendedName>
        <fullName evidence="5">BHLH domain-containing protein</fullName>
    </recommendedName>
</protein>
<organism evidence="6 7">
    <name type="scientific">Rehmannia glutinosa</name>
    <name type="common">Chinese foxglove</name>
    <dbReference type="NCBI Taxonomy" id="99300"/>
    <lineage>
        <taxon>Eukaryota</taxon>
        <taxon>Viridiplantae</taxon>
        <taxon>Streptophyta</taxon>
        <taxon>Embryophyta</taxon>
        <taxon>Tracheophyta</taxon>
        <taxon>Spermatophyta</taxon>
        <taxon>Magnoliopsida</taxon>
        <taxon>eudicotyledons</taxon>
        <taxon>Gunneridae</taxon>
        <taxon>Pentapetalae</taxon>
        <taxon>asterids</taxon>
        <taxon>lamiids</taxon>
        <taxon>Lamiales</taxon>
        <taxon>Orobanchaceae</taxon>
        <taxon>Rehmannieae</taxon>
        <taxon>Rehmannia</taxon>
    </lineage>
</organism>
<dbReference type="Pfam" id="PF00010">
    <property type="entry name" value="HLH"/>
    <property type="match status" value="1"/>
</dbReference>
<dbReference type="Gene3D" id="4.10.280.10">
    <property type="entry name" value="Helix-loop-helix DNA-binding domain"/>
    <property type="match status" value="1"/>
</dbReference>
<keyword evidence="2" id="KW-0805">Transcription regulation</keyword>
<dbReference type="PROSITE" id="PS50888">
    <property type="entry name" value="BHLH"/>
    <property type="match status" value="1"/>
</dbReference>
<evidence type="ECO:0000256" key="1">
    <source>
        <dbReference type="ARBA" id="ARBA00004123"/>
    </source>
</evidence>
<dbReference type="PANTHER" id="PTHR31945">
    <property type="entry name" value="TRANSCRIPTION FACTOR SCREAM2-RELATED"/>
    <property type="match status" value="1"/>
</dbReference>
<keyword evidence="4" id="KW-0539">Nucleus</keyword>
<dbReference type="InterPro" id="IPR051358">
    <property type="entry name" value="TF_AMS/ICE1/BHLH6-like"/>
</dbReference>
<evidence type="ECO:0000259" key="5">
    <source>
        <dbReference type="PROSITE" id="PS50888"/>
    </source>
</evidence>
<evidence type="ECO:0000256" key="2">
    <source>
        <dbReference type="ARBA" id="ARBA00023015"/>
    </source>
</evidence>
<evidence type="ECO:0000313" key="7">
    <source>
        <dbReference type="Proteomes" id="UP001318860"/>
    </source>
</evidence>
<dbReference type="SUPFAM" id="SSF47459">
    <property type="entry name" value="HLH, helix-loop-helix DNA-binding domain"/>
    <property type="match status" value="1"/>
</dbReference>
<keyword evidence="3" id="KW-0804">Transcription</keyword>
<feature type="domain" description="BHLH" evidence="5">
    <location>
        <begin position="64"/>
        <end position="116"/>
    </location>
</feature>
<accession>A0ABR0U4A0</accession>
<gene>
    <name evidence="6" type="ORF">DH2020_048913</name>
</gene>
<dbReference type="SMART" id="SM00353">
    <property type="entry name" value="HLH"/>
    <property type="match status" value="1"/>
</dbReference>
<comment type="caution">
    <text evidence="6">The sequence shown here is derived from an EMBL/GenBank/DDBJ whole genome shotgun (WGS) entry which is preliminary data.</text>
</comment>
<sequence length="247" mass="28251">MGNRGKGQLAKQESEEDEIKRLLLGIMEGYNDTLIPPLSYFSPFPETSNTENGSNSRKIQKNKASWAENLLKERKRRAQMSDNFSVLQSMVPTLYNTFKPPKEKIIEDTINYIKYLEEEKERLEGLKKFHLKEAKMAKHVLFKCTNQSSVKVKVSDGATFLEIQLPFRRGSVAEIVEVLQKHRAEVLEARICVNGQRLLTFTATIMLHGGLDLTAPYAPYKAASTPLPLHLLHILLHFHLLTQFKEL</sequence>